<comment type="caution">
    <text evidence="2">The sequence shown here is derived from an EMBL/GenBank/DDBJ whole genome shotgun (WGS) entry which is preliminary data.</text>
</comment>
<feature type="compositionally biased region" description="Basic and acidic residues" evidence="1">
    <location>
        <begin position="43"/>
        <end position="54"/>
    </location>
</feature>
<evidence type="ECO:0000256" key="1">
    <source>
        <dbReference type="SAM" id="MobiDB-lite"/>
    </source>
</evidence>
<dbReference type="AlphaFoldDB" id="A0A5M8E6I4"/>
<feature type="compositionally biased region" description="Low complexity" evidence="1">
    <location>
        <begin position="1"/>
        <end position="38"/>
    </location>
</feature>
<protein>
    <submittedName>
        <fullName evidence="2">Uncharacterized protein</fullName>
    </submittedName>
</protein>
<name>A0A5M8E6I4_PSEVE</name>
<organism evidence="2 3">
    <name type="scientific">Pseudomonas veronii</name>
    <dbReference type="NCBI Taxonomy" id="76761"/>
    <lineage>
        <taxon>Bacteria</taxon>
        <taxon>Pseudomonadati</taxon>
        <taxon>Pseudomonadota</taxon>
        <taxon>Gammaproteobacteria</taxon>
        <taxon>Pseudomonadales</taxon>
        <taxon>Pseudomonadaceae</taxon>
        <taxon>Pseudomonas</taxon>
    </lineage>
</organism>
<accession>A0A5M8E6I4</accession>
<feature type="region of interest" description="Disordered" evidence="1">
    <location>
        <begin position="1"/>
        <end position="55"/>
    </location>
</feature>
<dbReference type="Proteomes" id="UP000323909">
    <property type="component" value="Unassembled WGS sequence"/>
</dbReference>
<dbReference type="EMBL" id="VWXT01000694">
    <property type="protein sequence ID" value="KAA6168478.1"/>
    <property type="molecule type" value="Genomic_DNA"/>
</dbReference>
<proteinExistence type="predicted"/>
<sequence>MPAKKTQPAAAPAKNAATPKTAVKKTAAATLKAPSATANHTLTLEKKSNPKNLDRLNIPGASGDGDEAGIAAWLFESGLTLEVQRNWVASPGDIITVGKLIDETTVEVLGIKTLEPGEETRNSYYFAAQQKDLPDGRYALVYVVHYKGGADYDMSYPLLTLVKTDLPAGADNDQIEPGHSELKVSVSEKVIVPGNAAQGVVVTLQPYPNHDPDDRVILHWGSVIIYQTVAGPSQPTMITVTYQHIIDAGDSPNMAVWLEVLDKVGNISTPGSATIRVSVELDISKPDAPAFLNAGSQAKYIDLEALNEQPLELQMFTSATIGQKDDVYDVMFRCYPPKGGVKVIHKFVTITTAGRPYSVFIDYVDVRAAAEGHVEVSFVLRKSGPPFEVYSKRNTAEVRGSIARLEAPSVERYGDHIVGDPDHVVVEIPYYAWRQPTDQIALILRYVRSLNDVIVHMETKEVGPSWPAGSPVKRLIYREQLQQFKGLHPELYYVISTRFTLARAQDLNESLRRKLTIS</sequence>
<evidence type="ECO:0000313" key="2">
    <source>
        <dbReference type="EMBL" id="KAA6168478.1"/>
    </source>
</evidence>
<reference evidence="2 3" key="1">
    <citation type="submission" date="2019-09" db="EMBL/GenBank/DDBJ databases">
        <title>Genomic sequencing of 4 copper resistant soil isolates.</title>
        <authorList>
            <person name="Havryliuk O."/>
        </authorList>
    </citation>
    <scope>NUCLEOTIDE SEQUENCE [LARGE SCALE GENOMIC DNA]</scope>
    <source>
        <strain evidence="2 3">UKR4</strain>
    </source>
</reference>
<gene>
    <name evidence="2" type="ORF">F3K53_30840</name>
</gene>
<dbReference type="RefSeq" id="WP_150055927.1">
    <property type="nucleotide sequence ID" value="NZ_VWXT01000694.1"/>
</dbReference>
<evidence type="ECO:0000313" key="3">
    <source>
        <dbReference type="Proteomes" id="UP000323909"/>
    </source>
</evidence>